<dbReference type="HOGENOM" id="CLU_1933163_0_0_2"/>
<dbReference type="GeneID" id="5710177"/>
<proteinExistence type="predicted"/>
<name>A8ME16_CALMQ</name>
<sequence length="130" mass="15084">MQGVALFEVHGDKRMVYFDLSVIGLSQVNVEESQFEVLNEIENELHDLIGRYGPMLTNDIGLEYNDWPTSRGIVLARLYMKDSEVKLVLLASYERSLISRISSKLSKLGWKPIFIFDIRKIMKSTRFPQR</sequence>
<organism evidence="1 2">
    <name type="scientific">Caldivirga maquilingensis (strain ATCC 700844 / DSM 13496 / JCM 10307 / IC-167)</name>
    <dbReference type="NCBI Taxonomy" id="397948"/>
    <lineage>
        <taxon>Archaea</taxon>
        <taxon>Thermoproteota</taxon>
        <taxon>Thermoprotei</taxon>
        <taxon>Thermoproteales</taxon>
        <taxon>Thermoproteaceae</taxon>
        <taxon>Caldivirga</taxon>
    </lineage>
</organism>
<dbReference type="eggNOG" id="arCOG05650">
    <property type="taxonomic scope" value="Archaea"/>
</dbReference>
<protein>
    <submittedName>
        <fullName evidence="1">Uncharacterized protein</fullName>
    </submittedName>
</protein>
<keyword evidence="2" id="KW-1185">Reference proteome</keyword>
<dbReference type="AlphaFoldDB" id="A8ME16"/>
<reference evidence="1 2" key="1">
    <citation type="submission" date="2007-10" db="EMBL/GenBank/DDBJ databases">
        <title>Complete sequence of Caldivirga maquilingensis IC-167.</title>
        <authorList>
            <consortium name="US DOE Joint Genome Institute"/>
            <person name="Copeland A."/>
            <person name="Lucas S."/>
            <person name="Lapidus A."/>
            <person name="Barry K."/>
            <person name="Glavina del Rio T."/>
            <person name="Dalin E."/>
            <person name="Tice H."/>
            <person name="Pitluck S."/>
            <person name="Saunders E."/>
            <person name="Brettin T."/>
            <person name="Bruce D."/>
            <person name="Detter J.C."/>
            <person name="Han C."/>
            <person name="Schmutz J."/>
            <person name="Larimer F."/>
            <person name="Land M."/>
            <person name="Hauser L."/>
            <person name="Kyrpides N."/>
            <person name="Ivanova N."/>
            <person name="Biddle J.F."/>
            <person name="Zhang Z."/>
            <person name="Fitz-Gibbon S.T."/>
            <person name="Lowe T.M."/>
            <person name="Saltikov C."/>
            <person name="House C.H."/>
            <person name="Richardson P."/>
        </authorList>
    </citation>
    <scope>NUCLEOTIDE SEQUENCE [LARGE SCALE GENOMIC DNA]</scope>
    <source>
        <strain evidence="2">ATCC 700844 / DSM 13496 / JCM 10307 / IC-167</strain>
    </source>
</reference>
<gene>
    <name evidence="1" type="ordered locus">Cmaq_1195</name>
</gene>
<dbReference type="KEGG" id="cma:Cmaq_1195"/>
<evidence type="ECO:0000313" key="1">
    <source>
        <dbReference type="EMBL" id="ABW02022.1"/>
    </source>
</evidence>
<evidence type="ECO:0000313" key="2">
    <source>
        <dbReference type="Proteomes" id="UP000001137"/>
    </source>
</evidence>
<dbReference type="OrthoDB" id="376405at2157"/>
<dbReference type="STRING" id="397948.Cmaq_1195"/>
<dbReference type="RefSeq" id="WP_012186241.1">
    <property type="nucleotide sequence ID" value="NC_009954.1"/>
</dbReference>
<accession>A8ME16</accession>
<dbReference type="Proteomes" id="UP000001137">
    <property type="component" value="Chromosome"/>
</dbReference>
<dbReference type="EMBL" id="CP000852">
    <property type="protein sequence ID" value="ABW02022.1"/>
    <property type="molecule type" value="Genomic_DNA"/>
</dbReference>